<dbReference type="Proteomes" id="UP001274830">
    <property type="component" value="Unassembled WGS sequence"/>
</dbReference>
<protein>
    <submittedName>
        <fullName evidence="1">Uncharacterized protein</fullName>
    </submittedName>
</protein>
<name>A0AAE0WPQ3_9PEZI</name>
<gene>
    <name evidence="1" type="ORF">LTR78_004337</name>
</gene>
<reference evidence="1" key="1">
    <citation type="submission" date="2023-07" db="EMBL/GenBank/DDBJ databases">
        <title>Black Yeasts Isolated from many extreme environments.</title>
        <authorList>
            <person name="Coleine C."/>
            <person name="Stajich J.E."/>
            <person name="Selbmann L."/>
        </authorList>
    </citation>
    <scope>NUCLEOTIDE SEQUENCE</scope>
    <source>
        <strain evidence="1">CCFEE 5485</strain>
    </source>
</reference>
<dbReference type="AlphaFoldDB" id="A0AAE0WPQ3"/>
<evidence type="ECO:0000313" key="2">
    <source>
        <dbReference type="Proteomes" id="UP001274830"/>
    </source>
</evidence>
<evidence type="ECO:0000313" key="1">
    <source>
        <dbReference type="EMBL" id="KAK3675696.1"/>
    </source>
</evidence>
<organism evidence="1 2">
    <name type="scientific">Recurvomyces mirabilis</name>
    <dbReference type="NCBI Taxonomy" id="574656"/>
    <lineage>
        <taxon>Eukaryota</taxon>
        <taxon>Fungi</taxon>
        <taxon>Dikarya</taxon>
        <taxon>Ascomycota</taxon>
        <taxon>Pezizomycotina</taxon>
        <taxon>Dothideomycetes</taxon>
        <taxon>Dothideomycetidae</taxon>
        <taxon>Mycosphaerellales</taxon>
        <taxon>Teratosphaeriaceae</taxon>
        <taxon>Recurvomyces</taxon>
    </lineage>
</organism>
<proteinExistence type="predicted"/>
<comment type="caution">
    <text evidence="1">The sequence shown here is derived from an EMBL/GenBank/DDBJ whole genome shotgun (WGS) entry which is preliminary data.</text>
</comment>
<accession>A0AAE0WPQ3</accession>
<keyword evidence="2" id="KW-1185">Reference proteome</keyword>
<sequence length="269" mass="29518">MFCASLRRRASFSSVVPALIATEDLKLRESRLVTHDIAIPLSTTPDRQLRLLLLSPTSVSEAKLEGTIARVRHFASLTGGQDISIIFSLEATGTGSTDMLACSKLQAVLIDHYGSIPYIPIIPVPTLASLPEQVKKYVFNLTRPQRIAAQPPLPSPFTLLQHCTTSPPMPQQTAYYLSDLFANLKDLASACSSITSAPNSSSPSARTAGTNRMLSSQDRNHGEIFDADENMPISSESTEHAKLKQLRDLVGEQQCRAIVDFWQEEYVMD</sequence>
<dbReference type="EMBL" id="JAUTXT010000013">
    <property type="protein sequence ID" value="KAK3675696.1"/>
    <property type="molecule type" value="Genomic_DNA"/>
</dbReference>